<dbReference type="EMBL" id="LSMT01000028">
    <property type="protein sequence ID" value="PFX32014.1"/>
    <property type="molecule type" value="Genomic_DNA"/>
</dbReference>
<gene>
    <name evidence="5" type="primary">HMCN1</name>
    <name evidence="5" type="ORF">AWC38_SpisGene3169</name>
</gene>
<dbReference type="FunFam" id="2.20.100.10:FF:000001">
    <property type="entry name" value="semaphorin-5A isoform X1"/>
    <property type="match status" value="1"/>
</dbReference>
<dbReference type="Gene3D" id="2.20.100.10">
    <property type="entry name" value="Thrombospondin type-1 (TSP1) repeat"/>
    <property type="match status" value="1"/>
</dbReference>
<dbReference type="SUPFAM" id="SSF82895">
    <property type="entry name" value="TSP-1 type 1 repeat"/>
    <property type="match status" value="1"/>
</dbReference>
<reference evidence="6" key="1">
    <citation type="journal article" date="2017" name="bioRxiv">
        <title>Comparative analysis of the genomes of Stylophora pistillata and Acropora digitifera provides evidence for extensive differences between species of corals.</title>
        <authorList>
            <person name="Voolstra C.R."/>
            <person name="Li Y."/>
            <person name="Liew Y.J."/>
            <person name="Baumgarten S."/>
            <person name="Zoccola D."/>
            <person name="Flot J.-F."/>
            <person name="Tambutte S."/>
            <person name="Allemand D."/>
            <person name="Aranda M."/>
        </authorList>
    </citation>
    <scope>NUCLEOTIDE SEQUENCE [LARGE SCALE GENOMIC DNA]</scope>
</reference>
<evidence type="ECO:0000313" key="5">
    <source>
        <dbReference type="EMBL" id="PFX32014.1"/>
    </source>
</evidence>
<feature type="domain" description="F5/8 type C" evidence="4">
    <location>
        <begin position="53"/>
        <end position="122"/>
    </location>
</feature>
<sequence length="288" mass="31295">MQVACLCMPRMQVAASDEKPADAMNSYLKELKKAHHSQVEGKQKQRNSAPIRTSSVHGRIGNGKIPDAAIAASSIYNPSYKSSNGQLYNYPAGWVARTTDLQQWFQVDFGDLTLVKRICTQGDAICTQVNGGYSAWAAYGDCSKTCGGGERTRERICTNPPPGFGGNDCTELGLSSFTRSCNKMPCPGEIKAVDCYVNSAPAILPQAFDKNVESVSGTEAIVKYCQERATKFGYKIFCVDNKGCWSGDNAASVYDDYGRSKGCTMSKKTRNGVGSEINADIFVYQPQE</sequence>
<organism evidence="5 6">
    <name type="scientific">Stylophora pistillata</name>
    <name type="common">Smooth cauliflower coral</name>
    <dbReference type="NCBI Taxonomy" id="50429"/>
    <lineage>
        <taxon>Eukaryota</taxon>
        <taxon>Metazoa</taxon>
        <taxon>Cnidaria</taxon>
        <taxon>Anthozoa</taxon>
        <taxon>Hexacorallia</taxon>
        <taxon>Scleractinia</taxon>
        <taxon>Astrocoeniina</taxon>
        <taxon>Pocilloporidae</taxon>
        <taxon>Stylophora</taxon>
    </lineage>
</organism>
<dbReference type="InterPro" id="IPR036383">
    <property type="entry name" value="TSP1_rpt_sf"/>
</dbReference>
<dbReference type="InterPro" id="IPR008979">
    <property type="entry name" value="Galactose-bd-like_sf"/>
</dbReference>
<keyword evidence="2" id="KW-1015">Disulfide bond</keyword>
<dbReference type="SUPFAM" id="SSF49785">
    <property type="entry name" value="Galactose-binding domain-like"/>
    <property type="match status" value="1"/>
</dbReference>
<evidence type="ECO:0000256" key="3">
    <source>
        <dbReference type="SAM" id="MobiDB-lite"/>
    </source>
</evidence>
<dbReference type="Proteomes" id="UP000225706">
    <property type="component" value="Unassembled WGS sequence"/>
</dbReference>
<feature type="region of interest" description="Disordered" evidence="3">
    <location>
        <begin position="34"/>
        <end position="58"/>
    </location>
</feature>
<dbReference type="PROSITE" id="PS50022">
    <property type="entry name" value="FA58C_3"/>
    <property type="match status" value="1"/>
</dbReference>
<dbReference type="InterPro" id="IPR000884">
    <property type="entry name" value="TSP1_rpt"/>
</dbReference>
<comment type="caution">
    <text evidence="5">The sequence shown here is derived from an EMBL/GenBank/DDBJ whole genome shotgun (WGS) entry which is preliminary data.</text>
</comment>
<dbReference type="OrthoDB" id="5965464at2759"/>
<dbReference type="InterPro" id="IPR000421">
    <property type="entry name" value="FA58C"/>
</dbReference>
<feature type="compositionally biased region" description="Polar residues" evidence="3">
    <location>
        <begin position="46"/>
        <end position="56"/>
    </location>
</feature>
<evidence type="ECO:0000313" key="6">
    <source>
        <dbReference type="Proteomes" id="UP000225706"/>
    </source>
</evidence>
<dbReference type="Pfam" id="PF00090">
    <property type="entry name" value="TSP_1"/>
    <property type="match status" value="1"/>
</dbReference>
<evidence type="ECO:0000259" key="4">
    <source>
        <dbReference type="PROSITE" id="PS50022"/>
    </source>
</evidence>
<protein>
    <submittedName>
        <fullName evidence="5">Hemicentin-1</fullName>
    </submittedName>
</protein>
<evidence type="ECO:0000256" key="2">
    <source>
        <dbReference type="ARBA" id="ARBA00023157"/>
    </source>
</evidence>
<dbReference type="PANTHER" id="PTHR22906:SF54">
    <property type="entry name" value="IG-LIKE DOMAIN-CONTAINING PROTEIN"/>
    <property type="match status" value="1"/>
</dbReference>
<dbReference type="PROSITE" id="PS50092">
    <property type="entry name" value="TSP1"/>
    <property type="match status" value="1"/>
</dbReference>
<proteinExistence type="predicted"/>
<dbReference type="PANTHER" id="PTHR22906">
    <property type="entry name" value="PROPERDIN"/>
    <property type="match status" value="1"/>
</dbReference>
<dbReference type="AlphaFoldDB" id="A0A2B4SMV0"/>
<dbReference type="SMART" id="SM00209">
    <property type="entry name" value="TSP1"/>
    <property type="match status" value="1"/>
</dbReference>
<accession>A0A2B4SMV0</accession>
<dbReference type="Gene3D" id="2.60.120.260">
    <property type="entry name" value="Galactose-binding domain-like"/>
    <property type="match status" value="1"/>
</dbReference>
<name>A0A2B4SMV0_STYPI</name>
<evidence type="ECO:0000256" key="1">
    <source>
        <dbReference type="ARBA" id="ARBA00022737"/>
    </source>
</evidence>
<dbReference type="InterPro" id="IPR052065">
    <property type="entry name" value="Compl_asym_regulator"/>
</dbReference>
<keyword evidence="1" id="KW-0677">Repeat</keyword>
<keyword evidence="6" id="KW-1185">Reference proteome</keyword>